<dbReference type="EMBL" id="BARU01016061">
    <property type="protein sequence ID" value="GAH58050.1"/>
    <property type="molecule type" value="Genomic_DNA"/>
</dbReference>
<organism evidence="1">
    <name type="scientific">marine sediment metagenome</name>
    <dbReference type="NCBI Taxonomy" id="412755"/>
    <lineage>
        <taxon>unclassified sequences</taxon>
        <taxon>metagenomes</taxon>
        <taxon>ecological metagenomes</taxon>
    </lineage>
</organism>
<gene>
    <name evidence="1" type="ORF">S03H2_27101</name>
</gene>
<sequence>IVRGVTTSDLRHMSLISGNIKQGSISGFGQGEYGGEIVLIGDRMAQSLGVKPGD</sequence>
<proteinExistence type="predicted"/>
<evidence type="ECO:0000313" key="1">
    <source>
        <dbReference type="EMBL" id="GAH58050.1"/>
    </source>
</evidence>
<comment type="caution">
    <text evidence="1">The sequence shown here is derived from an EMBL/GenBank/DDBJ whole genome shotgun (WGS) entry which is preliminary data.</text>
</comment>
<name>X1HLY8_9ZZZZ</name>
<protein>
    <submittedName>
        <fullName evidence="1">Uncharacterized protein</fullName>
    </submittedName>
</protein>
<feature type="non-terminal residue" evidence="1">
    <location>
        <position position="1"/>
    </location>
</feature>
<dbReference type="AlphaFoldDB" id="X1HLY8"/>
<accession>X1HLY8</accession>
<feature type="non-terminal residue" evidence="1">
    <location>
        <position position="54"/>
    </location>
</feature>
<reference evidence="1" key="1">
    <citation type="journal article" date="2014" name="Front. Microbiol.">
        <title>High frequency of phylogenetically diverse reductive dehalogenase-homologous genes in deep subseafloor sedimentary metagenomes.</title>
        <authorList>
            <person name="Kawai M."/>
            <person name="Futagami T."/>
            <person name="Toyoda A."/>
            <person name="Takaki Y."/>
            <person name="Nishi S."/>
            <person name="Hori S."/>
            <person name="Arai W."/>
            <person name="Tsubouchi T."/>
            <person name="Morono Y."/>
            <person name="Uchiyama I."/>
            <person name="Ito T."/>
            <person name="Fujiyama A."/>
            <person name="Inagaki F."/>
            <person name="Takami H."/>
        </authorList>
    </citation>
    <scope>NUCLEOTIDE SEQUENCE</scope>
    <source>
        <strain evidence="1">Expedition CK06-06</strain>
    </source>
</reference>